<comment type="subcellular location">
    <subcellularLocation>
        <location evidence="2 19">Cell membrane</location>
        <topology evidence="2 19">Multi-pass membrane protein</topology>
    </subcellularLocation>
</comment>
<dbReference type="EMBL" id="AZAC01000078">
    <property type="protein sequence ID" value="KIX10939.1"/>
    <property type="molecule type" value="Genomic_DNA"/>
</dbReference>
<comment type="catalytic activity">
    <reaction evidence="18 19">
        <text>alpha-ribazole 5'-phosphate + adenosylcob(III)inamide-GDP = adenosylcob(III)alamin 5'-phosphate + GMP + H(+)</text>
        <dbReference type="Rhea" id="RHEA:23560"/>
        <dbReference type="ChEBI" id="CHEBI:15378"/>
        <dbReference type="ChEBI" id="CHEBI:57918"/>
        <dbReference type="ChEBI" id="CHEBI:58115"/>
        <dbReference type="ChEBI" id="CHEBI:60487"/>
        <dbReference type="ChEBI" id="CHEBI:60493"/>
        <dbReference type="EC" id="2.7.8.26"/>
    </reaction>
</comment>
<accession>A0A0D2IY32</accession>
<dbReference type="RefSeq" id="WP_044352771.1">
    <property type="nucleotide sequence ID" value="NZ_AZAC01000078.1"/>
</dbReference>
<evidence type="ECO:0000256" key="16">
    <source>
        <dbReference type="ARBA" id="ARBA00032853"/>
    </source>
</evidence>
<comment type="pathway">
    <text evidence="3 19">Cofactor biosynthesis; adenosylcobalamin biosynthesis; adenosylcobalamin from cob(II)yrinate a,c-diamide: step 7/7.</text>
</comment>
<reference evidence="20 21" key="1">
    <citation type="submission" date="2013-11" db="EMBL/GenBank/DDBJ databases">
        <title>Metagenomic analysis of a methanogenic consortium involved in long chain n-alkane degradation.</title>
        <authorList>
            <person name="Davidova I.A."/>
            <person name="Callaghan A.V."/>
            <person name="Wawrik B."/>
            <person name="Pruitt S."/>
            <person name="Marks C."/>
            <person name="Duncan K.E."/>
            <person name="Suflita J.M."/>
        </authorList>
    </citation>
    <scope>NUCLEOTIDE SEQUENCE [LARGE SCALE GENOMIC DNA]</scope>
    <source>
        <strain evidence="20 21">SPR</strain>
    </source>
</reference>
<evidence type="ECO:0000313" key="20">
    <source>
        <dbReference type="EMBL" id="KIX10939.1"/>
    </source>
</evidence>
<dbReference type="EC" id="2.7.8.26" evidence="5 19"/>
<comment type="function">
    <text evidence="14 19">Joins adenosylcobinamide-GDP and alpha-ribazole to generate adenosylcobalamin (Ado-cobalamin). Also synthesizes adenosylcobalamin 5'-phosphate from adenosylcobinamide-GDP and alpha-ribazole 5'-phosphate.</text>
</comment>
<dbReference type="GO" id="GO:0005886">
    <property type="term" value="C:plasma membrane"/>
    <property type="evidence" value="ECO:0007669"/>
    <property type="project" value="UniProtKB-SubCell"/>
</dbReference>
<dbReference type="GO" id="GO:0008818">
    <property type="term" value="F:cobalamin 5'-phosphate synthase activity"/>
    <property type="evidence" value="ECO:0007669"/>
    <property type="project" value="UniProtKB-UniRule"/>
</dbReference>
<evidence type="ECO:0000256" key="9">
    <source>
        <dbReference type="ARBA" id="ARBA00022679"/>
    </source>
</evidence>
<evidence type="ECO:0000256" key="5">
    <source>
        <dbReference type="ARBA" id="ARBA00013200"/>
    </source>
</evidence>
<evidence type="ECO:0000256" key="14">
    <source>
        <dbReference type="ARBA" id="ARBA00025228"/>
    </source>
</evidence>
<keyword evidence="21" id="KW-1185">Reference proteome</keyword>
<evidence type="ECO:0000256" key="15">
    <source>
        <dbReference type="ARBA" id="ARBA00032605"/>
    </source>
</evidence>
<evidence type="ECO:0000256" key="6">
    <source>
        <dbReference type="ARBA" id="ARBA00015850"/>
    </source>
</evidence>
<evidence type="ECO:0000256" key="1">
    <source>
        <dbReference type="ARBA" id="ARBA00001946"/>
    </source>
</evidence>
<dbReference type="GO" id="GO:0051073">
    <property type="term" value="F:adenosylcobinamide-GDP ribazoletransferase activity"/>
    <property type="evidence" value="ECO:0007669"/>
    <property type="project" value="UniProtKB-UniRule"/>
</dbReference>
<gene>
    <name evidence="19" type="primary">cobS</name>
    <name evidence="20" type="ORF">X474_27460</name>
</gene>
<dbReference type="HAMAP" id="MF_00719">
    <property type="entry name" value="CobS"/>
    <property type="match status" value="1"/>
</dbReference>
<keyword evidence="7 19" id="KW-1003">Cell membrane</keyword>
<evidence type="ECO:0000256" key="11">
    <source>
        <dbReference type="ARBA" id="ARBA00022842"/>
    </source>
</evidence>
<dbReference type="NCBIfam" id="TIGR00317">
    <property type="entry name" value="cobS"/>
    <property type="match status" value="1"/>
</dbReference>
<dbReference type="InterPro" id="IPR003805">
    <property type="entry name" value="CobS"/>
</dbReference>
<dbReference type="PANTHER" id="PTHR34148">
    <property type="entry name" value="ADENOSYLCOBINAMIDE-GDP RIBAZOLETRANSFERASE"/>
    <property type="match status" value="1"/>
</dbReference>
<dbReference type="InParanoid" id="A0A0D2IY32"/>
<dbReference type="Pfam" id="PF02654">
    <property type="entry name" value="CobS"/>
    <property type="match status" value="1"/>
</dbReference>
<evidence type="ECO:0000256" key="13">
    <source>
        <dbReference type="ARBA" id="ARBA00023136"/>
    </source>
</evidence>
<evidence type="ECO:0000256" key="18">
    <source>
        <dbReference type="ARBA" id="ARBA00049504"/>
    </source>
</evidence>
<keyword evidence="8 19" id="KW-0169">Cobalamin biosynthesis</keyword>
<feature type="transmembrane region" description="Helical" evidence="19">
    <location>
        <begin position="133"/>
        <end position="154"/>
    </location>
</feature>
<evidence type="ECO:0000313" key="21">
    <source>
        <dbReference type="Proteomes" id="UP000032233"/>
    </source>
</evidence>
<proteinExistence type="inferred from homology"/>
<keyword evidence="12 19" id="KW-1133">Transmembrane helix</keyword>
<evidence type="ECO:0000256" key="10">
    <source>
        <dbReference type="ARBA" id="ARBA00022692"/>
    </source>
</evidence>
<name>A0A0D2IY32_9BACT</name>
<feature type="transmembrane region" description="Helical" evidence="19">
    <location>
        <begin position="31"/>
        <end position="52"/>
    </location>
</feature>
<organism evidence="20 21">
    <name type="scientific">Dethiosulfatarculus sandiegensis</name>
    <dbReference type="NCBI Taxonomy" id="1429043"/>
    <lineage>
        <taxon>Bacteria</taxon>
        <taxon>Pseudomonadati</taxon>
        <taxon>Thermodesulfobacteriota</taxon>
        <taxon>Desulfarculia</taxon>
        <taxon>Desulfarculales</taxon>
        <taxon>Desulfarculaceae</taxon>
        <taxon>Dethiosulfatarculus</taxon>
    </lineage>
</organism>
<comment type="cofactor">
    <cofactor evidence="1 19">
        <name>Mg(2+)</name>
        <dbReference type="ChEBI" id="CHEBI:18420"/>
    </cofactor>
</comment>
<feature type="transmembrane region" description="Helical" evidence="19">
    <location>
        <begin position="106"/>
        <end position="126"/>
    </location>
</feature>
<dbReference type="STRING" id="1429043.X474_27460"/>
<keyword evidence="9 19" id="KW-0808">Transferase</keyword>
<dbReference type="AlphaFoldDB" id="A0A0D2IY32"/>
<feature type="transmembrane region" description="Helical" evidence="19">
    <location>
        <begin position="59"/>
        <end position="78"/>
    </location>
</feature>
<keyword evidence="10 19" id="KW-0812">Transmembrane</keyword>
<evidence type="ECO:0000256" key="19">
    <source>
        <dbReference type="HAMAP-Rule" id="MF_00719"/>
    </source>
</evidence>
<protein>
    <recommendedName>
        <fullName evidence="6 19">Adenosylcobinamide-GDP ribazoletransferase</fullName>
        <ecNumber evidence="5 19">2.7.8.26</ecNumber>
    </recommendedName>
    <alternativeName>
        <fullName evidence="16 19">Cobalamin synthase</fullName>
    </alternativeName>
    <alternativeName>
        <fullName evidence="15 19">Cobalamin-5'-phosphate synthase</fullName>
    </alternativeName>
</protein>
<dbReference type="FunCoup" id="A0A0D2IY32">
    <property type="interactions" value="229"/>
</dbReference>
<dbReference type="UniPathway" id="UPA00148">
    <property type="reaction ID" value="UER00238"/>
</dbReference>
<evidence type="ECO:0000256" key="8">
    <source>
        <dbReference type="ARBA" id="ARBA00022573"/>
    </source>
</evidence>
<evidence type="ECO:0000256" key="3">
    <source>
        <dbReference type="ARBA" id="ARBA00004663"/>
    </source>
</evidence>
<comment type="catalytic activity">
    <reaction evidence="17 19">
        <text>alpha-ribazole + adenosylcob(III)inamide-GDP = adenosylcob(III)alamin + GMP + H(+)</text>
        <dbReference type="Rhea" id="RHEA:16049"/>
        <dbReference type="ChEBI" id="CHEBI:10329"/>
        <dbReference type="ChEBI" id="CHEBI:15378"/>
        <dbReference type="ChEBI" id="CHEBI:18408"/>
        <dbReference type="ChEBI" id="CHEBI:58115"/>
        <dbReference type="ChEBI" id="CHEBI:60487"/>
        <dbReference type="EC" id="2.7.8.26"/>
    </reaction>
</comment>
<keyword evidence="11 19" id="KW-0460">Magnesium</keyword>
<feature type="transmembrane region" description="Helical" evidence="19">
    <location>
        <begin position="197"/>
        <end position="214"/>
    </location>
</feature>
<keyword evidence="13 19" id="KW-0472">Membrane</keyword>
<comment type="similarity">
    <text evidence="4 19">Belongs to the CobS family.</text>
</comment>
<evidence type="ECO:0000256" key="2">
    <source>
        <dbReference type="ARBA" id="ARBA00004651"/>
    </source>
</evidence>
<evidence type="ECO:0000256" key="17">
    <source>
        <dbReference type="ARBA" id="ARBA00048623"/>
    </source>
</evidence>
<dbReference type="GO" id="GO:0009236">
    <property type="term" value="P:cobalamin biosynthetic process"/>
    <property type="evidence" value="ECO:0007669"/>
    <property type="project" value="UniProtKB-UniRule"/>
</dbReference>
<feature type="transmembrane region" description="Helical" evidence="19">
    <location>
        <begin position="174"/>
        <end position="192"/>
    </location>
</feature>
<dbReference type="Proteomes" id="UP000032233">
    <property type="component" value="Unassembled WGS sequence"/>
</dbReference>
<evidence type="ECO:0000256" key="12">
    <source>
        <dbReference type="ARBA" id="ARBA00022989"/>
    </source>
</evidence>
<evidence type="ECO:0000256" key="7">
    <source>
        <dbReference type="ARBA" id="ARBA00022475"/>
    </source>
</evidence>
<evidence type="ECO:0000256" key="4">
    <source>
        <dbReference type="ARBA" id="ARBA00010561"/>
    </source>
</evidence>
<sequence length="245" mass="25473">MGDFLLALQFLTIITLRSKYAAMPGDFSRARSWFGLVGLIMGGFLALAGYLFQQLFPPLAVAALMIFIWAASSRFLHIDGLADSADALVHMTSRERALEIMKDSHLGSFGLSAVCGLFMIKFGALASLSPETAVTALLVAPPLARALAAALSVLMPPATPGKGLGAAHAQVQNLTPFFASTITALAAAGLLAGLKGLVAAFWVAVLGLILGLWFKRRLGGVTGDNLGAAIELSEAVVLLSFCALG</sequence>
<comment type="caution">
    <text evidence="20">The sequence shown here is derived from an EMBL/GenBank/DDBJ whole genome shotgun (WGS) entry which is preliminary data.</text>
</comment>
<dbReference type="PATRIC" id="fig|1429043.3.peg.5832"/>
<dbReference type="PANTHER" id="PTHR34148:SF1">
    <property type="entry name" value="ADENOSYLCOBINAMIDE-GDP RIBAZOLETRANSFERASE"/>
    <property type="match status" value="1"/>
</dbReference>